<accession>A0A0K0FGK0</accession>
<name>A0A0K0FGK0_STRVS</name>
<evidence type="ECO:0000313" key="1">
    <source>
        <dbReference type="Proteomes" id="UP000035680"/>
    </source>
</evidence>
<reference evidence="2" key="2">
    <citation type="submission" date="2015-08" db="UniProtKB">
        <authorList>
            <consortium name="WormBaseParasite"/>
        </authorList>
    </citation>
    <scope>IDENTIFICATION</scope>
</reference>
<reference evidence="1" key="1">
    <citation type="submission" date="2014-07" db="EMBL/GenBank/DDBJ databases">
        <authorList>
            <person name="Martin A.A"/>
            <person name="De Silva N."/>
        </authorList>
    </citation>
    <scope>NUCLEOTIDE SEQUENCE</scope>
</reference>
<sequence length="66" mass="7827">MLQCGEISHIKTLCQQLKAKNDVKMIERTCKASEDDKDKRIEELTQMIYWLSRIAYQKDFSTNVCR</sequence>
<proteinExistence type="predicted"/>
<evidence type="ECO:0000313" key="2">
    <source>
        <dbReference type="WBParaSite" id="SVE_0800300.1"/>
    </source>
</evidence>
<dbReference type="AlphaFoldDB" id="A0A0K0FGK0"/>
<dbReference type="WBParaSite" id="SVE_0800300.1">
    <property type="protein sequence ID" value="SVE_0800300.1"/>
    <property type="gene ID" value="SVE_0800300"/>
</dbReference>
<protein>
    <submittedName>
        <fullName evidence="2">Mediator complex subunit 23</fullName>
    </submittedName>
</protein>
<organism evidence="1 2">
    <name type="scientific">Strongyloides venezuelensis</name>
    <name type="common">Threadworm</name>
    <dbReference type="NCBI Taxonomy" id="75913"/>
    <lineage>
        <taxon>Eukaryota</taxon>
        <taxon>Metazoa</taxon>
        <taxon>Ecdysozoa</taxon>
        <taxon>Nematoda</taxon>
        <taxon>Chromadorea</taxon>
        <taxon>Rhabditida</taxon>
        <taxon>Tylenchina</taxon>
        <taxon>Panagrolaimomorpha</taxon>
        <taxon>Strongyloidoidea</taxon>
        <taxon>Strongyloididae</taxon>
        <taxon>Strongyloides</taxon>
    </lineage>
</organism>
<keyword evidence="1" id="KW-1185">Reference proteome</keyword>
<dbReference type="Proteomes" id="UP000035680">
    <property type="component" value="Unassembled WGS sequence"/>
</dbReference>